<dbReference type="InterPro" id="IPR006597">
    <property type="entry name" value="Sel1-like"/>
</dbReference>
<evidence type="ECO:0000313" key="2">
    <source>
        <dbReference type="EMBL" id="KAL2319189.1"/>
    </source>
</evidence>
<dbReference type="EMBL" id="JBGMDY010000011">
    <property type="protein sequence ID" value="KAL2319189.1"/>
    <property type="molecule type" value="Genomic_DNA"/>
</dbReference>
<comment type="caution">
    <text evidence="2">The sequence shown here is derived from an EMBL/GenBank/DDBJ whole genome shotgun (WGS) entry which is preliminary data.</text>
</comment>
<dbReference type="SMART" id="SM00671">
    <property type="entry name" value="SEL1"/>
    <property type="match status" value="2"/>
</dbReference>
<keyword evidence="3" id="KW-1185">Reference proteome</keyword>
<evidence type="ECO:0000256" key="1">
    <source>
        <dbReference type="SAM" id="Coils"/>
    </source>
</evidence>
<protein>
    <submittedName>
        <fullName evidence="2">Uncharacterized protein</fullName>
    </submittedName>
</protein>
<keyword evidence="1" id="KW-0175">Coiled coil</keyword>
<sequence length="613" mass="69292">MGDPDAQYALGCHLRVENDYVQTDQQAFYYLEKAVDQLHPGALYLLGVVYLTGDCVKKDIASALWCFHKASEKIQVNEIWLNFMSDSSSSSGSSDAEVRGSNNVRSASPSVVRSLEDVEGLATLIEQEVSGKRANAKATAEVGGNVETEARAGPSEHGEAEAMASDHDGIEESEAGLDTDVAAEHKRLARKREFDPVVTPRYEWVHGKVGANYSRFRDEASVLNLLAYTKFLDGFYAEDRYPIGICRCRGDESPNPDFIFLDKSKLPTPSFYVYDCWFRDLQVKLSFDDFILSVLQVLNVAPTQLHPNSWAAMQAFKPGYDSKEGYSFREGESEAKAKWISLNRILKRYLLESFTSSYKNFKNGFFRIGIREESRKYFYDEVGQPLFPLAWTRNPRHCDGYKEEHLIEVEREGLKPTKVRIPKRCRGLLLRTRSLPRLRRERKKGCGGREAFGRGWRSYAPFGPPQKRLKQTTIPEHSSTPSDVLLEVLVGPGFLNPKVTSQEFISLDFMTAKARRVVEDMSSADKLKALGELFLRYGALTQVLATEPSPELSALRLKMCESKKVTREVLTRNNELIEENKKAVAENANLRRQLGELKGMNKKLAEEREKAVT</sequence>
<gene>
    <name evidence="2" type="ORF">Fmac_033065</name>
</gene>
<dbReference type="PANTHER" id="PTHR45500">
    <property type="entry name" value="OS02G0202600 PROTEIN"/>
    <property type="match status" value="1"/>
</dbReference>
<dbReference type="PANTHER" id="PTHR45500:SF1">
    <property type="entry name" value="OS02G0202600 PROTEIN"/>
    <property type="match status" value="1"/>
</dbReference>
<proteinExistence type="predicted"/>
<dbReference type="SUPFAM" id="SSF81901">
    <property type="entry name" value="HCP-like"/>
    <property type="match status" value="1"/>
</dbReference>
<evidence type="ECO:0000313" key="3">
    <source>
        <dbReference type="Proteomes" id="UP001603857"/>
    </source>
</evidence>
<accession>A0ABD1L6Q6</accession>
<dbReference type="Gene3D" id="1.25.40.10">
    <property type="entry name" value="Tetratricopeptide repeat domain"/>
    <property type="match status" value="1"/>
</dbReference>
<feature type="coiled-coil region" evidence="1">
    <location>
        <begin position="567"/>
        <end position="610"/>
    </location>
</feature>
<dbReference type="AlphaFoldDB" id="A0ABD1L6Q6"/>
<dbReference type="Proteomes" id="UP001603857">
    <property type="component" value="Unassembled WGS sequence"/>
</dbReference>
<organism evidence="2 3">
    <name type="scientific">Flemingia macrophylla</name>
    <dbReference type="NCBI Taxonomy" id="520843"/>
    <lineage>
        <taxon>Eukaryota</taxon>
        <taxon>Viridiplantae</taxon>
        <taxon>Streptophyta</taxon>
        <taxon>Embryophyta</taxon>
        <taxon>Tracheophyta</taxon>
        <taxon>Spermatophyta</taxon>
        <taxon>Magnoliopsida</taxon>
        <taxon>eudicotyledons</taxon>
        <taxon>Gunneridae</taxon>
        <taxon>Pentapetalae</taxon>
        <taxon>rosids</taxon>
        <taxon>fabids</taxon>
        <taxon>Fabales</taxon>
        <taxon>Fabaceae</taxon>
        <taxon>Papilionoideae</taxon>
        <taxon>50 kb inversion clade</taxon>
        <taxon>NPAAA clade</taxon>
        <taxon>indigoferoid/millettioid clade</taxon>
        <taxon>Phaseoleae</taxon>
        <taxon>Flemingia</taxon>
    </lineage>
</organism>
<dbReference type="Pfam" id="PF08238">
    <property type="entry name" value="Sel1"/>
    <property type="match status" value="2"/>
</dbReference>
<reference evidence="2 3" key="1">
    <citation type="submission" date="2024-08" db="EMBL/GenBank/DDBJ databases">
        <title>Insights into the chromosomal genome structure of Flemingia macrophylla.</title>
        <authorList>
            <person name="Ding Y."/>
            <person name="Zhao Y."/>
            <person name="Bi W."/>
            <person name="Wu M."/>
            <person name="Zhao G."/>
            <person name="Gong Y."/>
            <person name="Li W."/>
            <person name="Zhang P."/>
        </authorList>
    </citation>
    <scope>NUCLEOTIDE SEQUENCE [LARGE SCALE GENOMIC DNA]</scope>
    <source>
        <strain evidence="2">DYQJB</strain>
        <tissue evidence="2">Leaf</tissue>
    </source>
</reference>
<dbReference type="InterPro" id="IPR011990">
    <property type="entry name" value="TPR-like_helical_dom_sf"/>
</dbReference>
<name>A0ABD1L6Q6_9FABA</name>